<name>A0A816AZ50_ADIRI</name>
<comment type="caution">
    <text evidence="2">The sequence shown here is derived from an EMBL/GenBank/DDBJ whole genome shotgun (WGS) entry which is preliminary data.</text>
</comment>
<sequence>MASRDFNYAEPSASSDNASDSDMNSTPERVGAIH</sequence>
<accession>A0A816AZ50</accession>
<gene>
    <name evidence="2" type="ORF">XAT740_LOCUS47895</name>
</gene>
<reference evidence="2" key="1">
    <citation type="submission" date="2021-02" db="EMBL/GenBank/DDBJ databases">
        <authorList>
            <person name="Nowell W R."/>
        </authorList>
    </citation>
    <scope>NUCLEOTIDE SEQUENCE</scope>
</reference>
<feature type="compositionally biased region" description="Low complexity" evidence="1">
    <location>
        <begin position="12"/>
        <end position="25"/>
    </location>
</feature>
<evidence type="ECO:0000256" key="1">
    <source>
        <dbReference type="SAM" id="MobiDB-lite"/>
    </source>
</evidence>
<dbReference type="EMBL" id="CAJNOR010006745">
    <property type="protein sequence ID" value="CAF1602675.1"/>
    <property type="molecule type" value="Genomic_DNA"/>
</dbReference>
<evidence type="ECO:0000313" key="3">
    <source>
        <dbReference type="Proteomes" id="UP000663828"/>
    </source>
</evidence>
<organism evidence="2 3">
    <name type="scientific">Adineta ricciae</name>
    <name type="common">Rotifer</name>
    <dbReference type="NCBI Taxonomy" id="249248"/>
    <lineage>
        <taxon>Eukaryota</taxon>
        <taxon>Metazoa</taxon>
        <taxon>Spiralia</taxon>
        <taxon>Gnathifera</taxon>
        <taxon>Rotifera</taxon>
        <taxon>Eurotatoria</taxon>
        <taxon>Bdelloidea</taxon>
        <taxon>Adinetida</taxon>
        <taxon>Adinetidae</taxon>
        <taxon>Adineta</taxon>
    </lineage>
</organism>
<dbReference type="Proteomes" id="UP000663828">
    <property type="component" value="Unassembled WGS sequence"/>
</dbReference>
<feature type="non-terminal residue" evidence="2">
    <location>
        <position position="34"/>
    </location>
</feature>
<evidence type="ECO:0000313" key="2">
    <source>
        <dbReference type="EMBL" id="CAF1602675.1"/>
    </source>
</evidence>
<dbReference type="AlphaFoldDB" id="A0A816AZ50"/>
<keyword evidence="3" id="KW-1185">Reference proteome</keyword>
<feature type="region of interest" description="Disordered" evidence="1">
    <location>
        <begin position="1"/>
        <end position="34"/>
    </location>
</feature>
<protein>
    <submittedName>
        <fullName evidence="2">Uncharacterized protein</fullName>
    </submittedName>
</protein>
<proteinExistence type="predicted"/>